<name>A0ACC1YQV1_MELAZ</name>
<organism evidence="1 2">
    <name type="scientific">Melia azedarach</name>
    <name type="common">Chinaberry tree</name>
    <dbReference type="NCBI Taxonomy" id="155640"/>
    <lineage>
        <taxon>Eukaryota</taxon>
        <taxon>Viridiplantae</taxon>
        <taxon>Streptophyta</taxon>
        <taxon>Embryophyta</taxon>
        <taxon>Tracheophyta</taxon>
        <taxon>Spermatophyta</taxon>
        <taxon>Magnoliopsida</taxon>
        <taxon>eudicotyledons</taxon>
        <taxon>Gunneridae</taxon>
        <taxon>Pentapetalae</taxon>
        <taxon>rosids</taxon>
        <taxon>malvids</taxon>
        <taxon>Sapindales</taxon>
        <taxon>Meliaceae</taxon>
        <taxon>Melia</taxon>
    </lineage>
</organism>
<sequence>MSESGSGGCCRCCCSFIFTLGLTSLFMWLSLRTSNPKCSIEQFYLPALNRSLNQPNDTTLQFKLKLENTNKDKGVYYDDVNLTISEVPNGSHVIGSSVIPKFYQGHKKTAEKNGTAEIDKGVVSRAVSGNGKVVFRVDLVTKVRFKIIAWQTKRHKIKVGADVEVNDKGTKVNDKNIKLKSSSPRNTSYCVFLGVLLNFCVFVSLNF</sequence>
<dbReference type="EMBL" id="CM051395">
    <property type="protein sequence ID" value="KAJ4726142.1"/>
    <property type="molecule type" value="Genomic_DNA"/>
</dbReference>
<comment type="caution">
    <text evidence="1">The sequence shown here is derived from an EMBL/GenBank/DDBJ whole genome shotgun (WGS) entry which is preliminary data.</text>
</comment>
<protein>
    <submittedName>
        <fullName evidence="1">Protein NDR1-like</fullName>
    </submittedName>
</protein>
<evidence type="ECO:0000313" key="1">
    <source>
        <dbReference type="EMBL" id="KAJ4726142.1"/>
    </source>
</evidence>
<keyword evidence="2" id="KW-1185">Reference proteome</keyword>
<evidence type="ECO:0000313" key="2">
    <source>
        <dbReference type="Proteomes" id="UP001164539"/>
    </source>
</evidence>
<accession>A0ACC1YQV1</accession>
<dbReference type="Proteomes" id="UP001164539">
    <property type="component" value="Chromosome 2"/>
</dbReference>
<reference evidence="1 2" key="1">
    <citation type="journal article" date="2023" name="Science">
        <title>Complex scaffold remodeling in plant triterpene biosynthesis.</title>
        <authorList>
            <person name="De La Pena R."/>
            <person name="Hodgson H."/>
            <person name="Liu J.C."/>
            <person name="Stephenson M.J."/>
            <person name="Martin A.C."/>
            <person name="Owen C."/>
            <person name="Harkess A."/>
            <person name="Leebens-Mack J."/>
            <person name="Jimenez L.E."/>
            <person name="Osbourn A."/>
            <person name="Sattely E.S."/>
        </authorList>
    </citation>
    <scope>NUCLEOTIDE SEQUENCE [LARGE SCALE GENOMIC DNA]</scope>
    <source>
        <strain evidence="2">cv. JPN11</strain>
        <tissue evidence="1">Leaf</tissue>
    </source>
</reference>
<proteinExistence type="predicted"/>
<gene>
    <name evidence="1" type="ORF">OWV82_004900</name>
</gene>